<dbReference type="SUPFAM" id="SSF81383">
    <property type="entry name" value="F-box domain"/>
    <property type="match status" value="1"/>
</dbReference>
<gene>
    <name evidence="2" type="ORF">URODEC1_LOCUS49077</name>
</gene>
<evidence type="ECO:0000313" key="3">
    <source>
        <dbReference type="Proteomes" id="UP001497457"/>
    </source>
</evidence>
<dbReference type="PANTHER" id="PTHR44586">
    <property type="entry name" value="F-BOX DOMAIN CONTAINING PROTEIN, EXPRESSED"/>
    <property type="match status" value="1"/>
</dbReference>
<dbReference type="EMBL" id="OZ075112">
    <property type="protein sequence ID" value="CAL4968528.1"/>
    <property type="molecule type" value="Genomic_DNA"/>
</dbReference>
<feature type="domain" description="F-box" evidence="1">
    <location>
        <begin position="8"/>
        <end position="57"/>
    </location>
</feature>
<reference evidence="3" key="1">
    <citation type="submission" date="2024-06" db="EMBL/GenBank/DDBJ databases">
        <authorList>
            <person name="Ryan C."/>
        </authorList>
    </citation>
    <scope>NUCLEOTIDE SEQUENCE [LARGE SCALE GENOMIC DNA]</scope>
</reference>
<protein>
    <recommendedName>
        <fullName evidence="1">F-box domain-containing protein</fullName>
    </recommendedName>
</protein>
<name>A0ABC8ZXM8_9POAL</name>
<dbReference type="CDD" id="cd09917">
    <property type="entry name" value="F-box_SF"/>
    <property type="match status" value="1"/>
</dbReference>
<sequence length="376" mass="42267">MEETAIVGSESSELPVDILMDIFALLEIPDLVRAGSVCSSWHSAYTILRSSEMYRRPQTPCLFYTSESDGDNVACLYSLAEKRVYKLALPDTPIRRMHLIGSHNGWLVIADEMSELHIINLITGERVALPPLSSLRDRLYAKAFVFPDPATKSYIVALIHNPENQLSFTRVGDSEWTWLPPSGDYEDCIYIDGVLYALRGTGAIDAFDLTGPNVSRKVVMDDMKHYVYERLYIVQTPSGDVLQVSREQDVAATDSHGKDVVDISEMRKETRKITVYKVDMAAKEFVRINGLNEHVLFLGHNQSLCLAAEEFPHLKANHAYLTDNDGCIASFRSNHRNIGIFSLGNGSTEEIVPPQLWCSWPAPIWITPNLRKMSLD</sequence>
<keyword evidence="3" id="KW-1185">Reference proteome</keyword>
<dbReference type="Pfam" id="PF12937">
    <property type="entry name" value="F-box-like"/>
    <property type="match status" value="1"/>
</dbReference>
<dbReference type="InterPro" id="IPR005174">
    <property type="entry name" value="KIB1-4_b-propeller"/>
</dbReference>
<accession>A0ABC8ZXM8</accession>
<dbReference type="Proteomes" id="UP001497457">
    <property type="component" value="Chromosome 2b"/>
</dbReference>
<organism evidence="2 3">
    <name type="scientific">Urochloa decumbens</name>
    <dbReference type="NCBI Taxonomy" id="240449"/>
    <lineage>
        <taxon>Eukaryota</taxon>
        <taxon>Viridiplantae</taxon>
        <taxon>Streptophyta</taxon>
        <taxon>Embryophyta</taxon>
        <taxon>Tracheophyta</taxon>
        <taxon>Spermatophyta</taxon>
        <taxon>Magnoliopsida</taxon>
        <taxon>Liliopsida</taxon>
        <taxon>Poales</taxon>
        <taxon>Poaceae</taxon>
        <taxon>PACMAD clade</taxon>
        <taxon>Panicoideae</taxon>
        <taxon>Panicodae</taxon>
        <taxon>Paniceae</taxon>
        <taxon>Melinidinae</taxon>
        <taxon>Urochloa</taxon>
    </lineage>
</organism>
<dbReference type="Pfam" id="PF03478">
    <property type="entry name" value="Beta-prop_KIB1-4"/>
    <property type="match status" value="1"/>
</dbReference>
<evidence type="ECO:0000313" key="2">
    <source>
        <dbReference type="EMBL" id="CAL4968528.1"/>
    </source>
</evidence>
<dbReference type="InterPro" id="IPR036047">
    <property type="entry name" value="F-box-like_dom_sf"/>
</dbReference>
<dbReference type="InterPro" id="IPR001810">
    <property type="entry name" value="F-box_dom"/>
</dbReference>
<dbReference type="Gene3D" id="1.20.1280.50">
    <property type="match status" value="1"/>
</dbReference>
<dbReference type="SUPFAM" id="SSF50969">
    <property type="entry name" value="YVTN repeat-like/Quinoprotein amine dehydrogenase"/>
    <property type="match status" value="1"/>
</dbReference>
<dbReference type="PROSITE" id="PS50181">
    <property type="entry name" value="FBOX"/>
    <property type="match status" value="1"/>
</dbReference>
<dbReference type="InterPro" id="IPR011044">
    <property type="entry name" value="Quino_amine_DH_bsu"/>
</dbReference>
<dbReference type="PANTHER" id="PTHR44586:SF14">
    <property type="entry name" value="F-BOX DOMAIN CONTAINING PROTEIN, EXPRESSED"/>
    <property type="match status" value="1"/>
</dbReference>
<reference evidence="2 3" key="2">
    <citation type="submission" date="2024-10" db="EMBL/GenBank/DDBJ databases">
        <authorList>
            <person name="Ryan C."/>
        </authorList>
    </citation>
    <scope>NUCLEOTIDE SEQUENCE [LARGE SCALE GENOMIC DNA]</scope>
</reference>
<proteinExistence type="predicted"/>
<dbReference type="AlphaFoldDB" id="A0ABC8ZXM8"/>
<evidence type="ECO:0000259" key="1">
    <source>
        <dbReference type="PROSITE" id="PS50181"/>
    </source>
</evidence>